<feature type="transmembrane region" description="Helical" evidence="7">
    <location>
        <begin position="447"/>
        <end position="470"/>
    </location>
</feature>
<dbReference type="GO" id="GO:0022857">
    <property type="term" value="F:transmembrane transporter activity"/>
    <property type="evidence" value="ECO:0007669"/>
    <property type="project" value="InterPro"/>
</dbReference>
<dbReference type="InterPro" id="IPR036259">
    <property type="entry name" value="MFS_trans_sf"/>
</dbReference>
<dbReference type="Proteomes" id="UP001201262">
    <property type="component" value="Unassembled WGS sequence"/>
</dbReference>
<sequence>MCWLSSIYFDIFHTSMAHKGFLDYQDQWGYKWRSSVRFIMLTVMMATLSASFLYGFIVPILPYMLEQRMQIHHTKTQRFISTLLAEGSFVSIIVSPGIGYLADQLSSKKILLISSIVASFLSTIFLALAESVYVLFIARSFQAAADNAMWVVSLATIAENVPSRHMAKTMGIVNVAGCLGISLGPTVSGILLESAGYWASWSSAFGLLGIDLVLRFLMIERPKDNGSKSESTSQTNSTNNYTKNSCRSPSPTLDNERTPLISSADTPSSLPDDSSSKPQNEPKVGVEYYTHMLSQRRFNAGLLCNMAHSILLTSFDTTLPLHARDTFQWSSGVIGLLFLGLQVPAVVLNPFGGWLKGRVGNRYPTSVAFLLLLPVLCLIGIPGSPLFAWTSGESSQYRALYIASIWMAGSLMSMVDGSAVTEVSLSVQDVERDHPGIFGGSSGQSRAMSLVVISWTLGSILGPILSGLIVENFGYFEMNATLGILCIFFSLNSFFNFGRIET</sequence>
<feature type="transmembrane region" description="Helical" evidence="7">
    <location>
        <begin position="476"/>
        <end position="497"/>
    </location>
</feature>
<feature type="transmembrane region" description="Helical" evidence="7">
    <location>
        <begin position="298"/>
        <end position="315"/>
    </location>
</feature>
<feature type="transmembrane region" description="Helical" evidence="7">
    <location>
        <begin position="198"/>
        <end position="218"/>
    </location>
</feature>
<feature type="transmembrane region" description="Helical" evidence="7">
    <location>
        <begin position="110"/>
        <end position="136"/>
    </location>
</feature>
<gene>
    <name evidence="9" type="ORF">BGW36DRAFT_366328</name>
</gene>
<comment type="subcellular location">
    <subcellularLocation>
        <location evidence="1">Membrane</location>
        <topology evidence="1">Multi-pass membrane protein</topology>
    </subcellularLocation>
</comment>
<dbReference type="AlphaFoldDB" id="A0AAD4L4I1"/>
<feature type="transmembrane region" description="Helical" evidence="7">
    <location>
        <begin position="367"/>
        <end position="388"/>
    </location>
</feature>
<evidence type="ECO:0000256" key="4">
    <source>
        <dbReference type="ARBA" id="ARBA00022989"/>
    </source>
</evidence>
<dbReference type="RefSeq" id="XP_046077487.1">
    <property type="nucleotide sequence ID" value="XM_046214737.1"/>
</dbReference>
<evidence type="ECO:0000256" key="5">
    <source>
        <dbReference type="ARBA" id="ARBA00023136"/>
    </source>
</evidence>
<keyword evidence="2" id="KW-0813">Transport</keyword>
<feature type="region of interest" description="Disordered" evidence="6">
    <location>
        <begin position="224"/>
        <end position="281"/>
    </location>
</feature>
<dbReference type="PANTHER" id="PTHR23506:SF35">
    <property type="entry name" value="MAJOR FACILITATOR SUPERFAMILY (MFS) PROFILE DOMAIN-CONTAINING PROTEIN-RELATED"/>
    <property type="match status" value="1"/>
</dbReference>
<proteinExistence type="predicted"/>
<evidence type="ECO:0000313" key="10">
    <source>
        <dbReference type="Proteomes" id="UP001201262"/>
    </source>
</evidence>
<protein>
    <submittedName>
        <fullName evidence="9">MFS multidrug transporter</fullName>
    </submittedName>
</protein>
<evidence type="ECO:0000256" key="7">
    <source>
        <dbReference type="SAM" id="Phobius"/>
    </source>
</evidence>
<keyword evidence="10" id="KW-1185">Reference proteome</keyword>
<evidence type="ECO:0000256" key="2">
    <source>
        <dbReference type="ARBA" id="ARBA00022448"/>
    </source>
</evidence>
<feature type="transmembrane region" description="Helical" evidence="7">
    <location>
        <begin position="400"/>
        <end position="427"/>
    </location>
</feature>
<accession>A0AAD4L4I1</accession>
<feature type="transmembrane region" description="Helical" evidence="7">
    <location>
        <begin position="79"/>
        <end position="98"/>
    </location>
</feature>
<dbReference type="EMBL" id="JAJTJA010000001">
    <property type="protein sequence ID" value="KAH8704866.1"/>
    <property type="molecule type" value="Genomic_DNA"/>
</dbReference>
<evidence type="ECO:0000256" key="1">
    <source>
        <dbReference type="ARBA" id="ARBA00004141"/>
    </source>
</evidence>
<dbReference type="SUPFAM" id="SSF103473">
    <property type="entry name" value="MFS general substrate transporter"/>
    <property type="match status" value="1"/>
</dbReference>
<feature type="domain" description="Major facilitator superfamily (MFS) profile" evidence="8">
    <location>
        <begin position="39"/>
        <end position="498"/>
    </location>
</feature>
<evidence type="ECO:0000256" key="6">
    <source>
        <dbReference type="SAM" id="MobiDB-lite"/>
    </source>
</evidence>
<keyword evidence="4 7" id="KW-1133">Transmembrane helix</keyword>
<dbReference type="InterPro" id="IPR011701">
    <property type="entry name" value="MFS"/>
</dbReference>
<dbReference type="GO" id="GO:0016020">
    <property type="term" value="C:membrane"/>
    <property type="evidence" value="ECO:0007669"/>
    <property type="project" value="UniProtKB-SubCell"/>
</dbReference>
<name>A0AAD4L4I1_9EURO</name>
<keyword evidence="3 7" id="KW-0812">Transmembrane</keyword>
<evidence type="ECO:0000313" key="9">
    <source>
        <dbReference type="EMBL" id="KAH8704866.1"/>
    </source>
</evidence>
<evidence type="ECO:0000256" key="3">
    <source>
        <dbReference type="ARBA" id="ARBA00022692"/>
    </source>
</evidence>
<feature type="transmembrane region" description="Helical" evidence="7">
    <location>
        <begin position="172"/>
        <end position="192"/>
    </location>
</feature>
<organism evidence="9 10">
    <name type="scientific">Talaromyces proteolyticus</name>
    <dbReference type="NCBI Taxonomy" id="1131652"/>
    <lineage>
        <taxon>Eukaryota</taxon>
        <taxon>Fungi</taxon>
        <taxon>Dikarya</taxon>
        <taxon>Ascomycota</taxon>
        <taxon>Pezizomycotina</taxon>
        <taxon>Eurotiomycetes</taxon>
        <taxon>Eurotiomycetidae</taxon>
        <taxon>Eurotiales</taxon>
        <taxon>Trichocomaceae</taxon>
        <taxon>Talaromyces</taxon>
        <taxon>Talaromyces sect. Bacilispori</taxon>
    </lineage>
</organism>
<dbReference type="Gene3D" id="1.20.1250.20">
    <property type="entry name" value="MFS general substrate transporter like domains"/>
    <property type="match status" value="2"/>
</dbReference>
<dbReference type="PROSITE" id="PS50850">
    <property type="entry name" value="MFS"/>
    <property type="match status" value="1"/>
</dbReference>
<feature type="transmembrane region" description="Helical" evidence="7">
    <location>
        <begin position="38"/>
        <end position="58"/>
    </location>
</feature>
<evidence type="ECO:0000259" key="8">
    <source>
        <dbReference type="PROSITE" id="PS50850"/>
    </source>
</evidence>
<feature type="transmembrane region" description="Helical" evidence="7">
    <location>
        <begin position="327"/>
        <end position="355"/>
    </location>
</feature>
<dbReference type="InterPro" id="IPR020846">
    <property type="entry name" value="MFS_dom"/>
</dbReference>
<dbReference type="GeneID" id="70245024"/>
<comment type="caution">
    <text evidence="9">The sequence shown here is derived from an EMBL/GenBank/DDBJ whole genome shotgun (WGS) entry which is preliminary data.</text>
</comment>
<reference evidence="9" key="1">
    <citation type="submission" date="2021-12" db="EMBL/GenBank/DDBJ databases">
        <title>Convergent genome expansion in fungi linked to evolution of root-endophyte symbiosis.</title>
        <authorList>
            <consortium name="DOE Joint Genome Institute"/>
            <person name="Ke Y.-H."/>
            <person name="Bonito G."/>
            <person name="Liao H.-L."/>
            <person name="Looney B."/>
            <person name="Rojas-Flechas A."/>
            <person name="Nash J."/>
            <person name="Hameed K."/>
            <person name="Schadt C."/>
            <person name="Martin F."/>
            <person name="Crous P.W."/>
            <person name="Miettinen O."/>
            <person name="Magnuson J.K."/>
            <person name="Labbe J."/>
            <person name="Jacobson D."/>
            <person name="Doktycz M.J."/>
            <person name="Veneault-Fourrey C."/>
            <person name="Kuo A."/>
            <person name="Mondo S."/>
            <person name="Calhoun S."/>
            <person name="Riley R."/>
            <person name="Ohm R."/>
            <person name="LaButti K."/>
            <person name="Andreopoulos B."/>
            <person name="Pangilinan J."/>
            <person name="Nolan M."/>
            <person name="Tritt A."/>
            <person name="Clum A."/>
            <person name="Lipzen A."/>
            <person name="Daum C."/>
            <person name="Barry K."/>
            <person name="Grigoriev I.V."/>
            <person name="Vilgalys R."/>
        </authorList>
    </citation>
    <scope>NUCLEOTIDE SEQUENCE</scope>
    <source>
        <strain evidence="9">PMI_201</strain>
    </source>
</reference>
<dbReference type="CDD" id="cd17325">
    <property type="entry name" value="MFS_MdtG_SLC18_like"/>
    <property type="match status" value="1"/>
</dbReference>
<dbReference type="InterPro" id="IPR050930">
    <property type="entry name" value="MFS_Vesicular_Transporter"/>
</dbReference>
<feature type="compositionally biased region" description="Low complexity" evidence="6">
    <location>
        <begin position="262"/>
        <end position="278"/>
    </location>
</feature>
<keyword evidence="5 7" id="KW-0472">Membrane</keyword>
<dbReference type="PANTHER" id="PTHR23506">
    <property type="entry name" value="GH10249P"/>
    <property type="match status" value="1"/>
</dbReference>
<feature type="compositionally biased region" description="Low complexity" evidence="6">
    <location>
        <begin position="228"/>
        <end position="245"/>
    </location>
</feature>
<dbReference type="Pfam" id="PF07690">
    <property type="entry name" value="MFS_1"/>
    <property type="match status" value="1"/>
</dbReference>